<name>A0A0W0GK36_9CHLR</name>
<protein>
    <recommendedName>
        <fullName evidence="3">Alpha/beta hydrolase</fullName>
    </recommendedName>
</protein>
<evidence type="ECO:0000313" key="1">
    <source>
        <dbReference type="EMBL" id="KTB48924.1"/>
    </source>
</evidence>
<dbReference type="PATRIC" id="fig|1217799.6.peg.1823"/>
<dbReference type="OrthoDB" id="147550at2"/>
<dbReference type="RefSeq" id="WP_058439840.1">
    <property type="nucleotide sequence ID" value="NZ_KQ758903.1"/>
</dbReference>
<evidence type="ECO:0008006" key="3">
    <source>
        <dbReference type="Google" id="ProtNLM"/>
    </source>
</evidence>
<organism evidence="1 2">
    <name type="scientific">Dehalogenimonas alkenigignens</name>
    <dbReference type="NCBI Taxonomy" id="1217799"/>
    <lineage>
        <taxon>Bacteria</taxon>
        <taxon>Bacillati</taxon>
        <taxon>Chloroflexota</taxon>
        <taxon>Dehalococcoidia</taxon>
        <taxon>Dehalococcoidales</taxon>
        <taxon>Dehalococcoidaceae</taxon>
        <taxon>Dehalogenimonas</taxon>
    </lineage>
</organism>
<dbReference type="SUPFAM" id="SSF53474">
    <property type="entry name" value="alpha/beta-Hydrolases"/>
    <property type="match status" value="1"/>
</dbReference>
<evidence type="ECO:0000313" key="2">
    <source>
        <dbReference type="Proteomes" id="UP000053947"/>
    </source>
</evidence>
<dbReference type="Proteomes" id="UP000053947">
    <property type="component" value="Unassembled WGS sequence"/>
</dbReference>
<comment type="caution">
    <text evidence="1">The sequence shown here is derived from an EMBL/GenBank/DDBJ whole genome shotgun (WGS) entry which is preliminary data.</text>
</comment>
<gene>
    <name evidence="1" type="ORF">DEALK_17710</name>
</gene>
<dbReference type="STRING" id="1217799.DEALK_17710"/>
<keyword evidence="2" id="KW-1185">Reference proteome</keyword>
<dbReference type="EMBL" id="LFDV01000002">
    <property type="protein sequence ID" value="KTB48924.1"/>
    <property type="molecule type" value="Genomic_DNA"/>
</dbReference>
<accession>A0A0W0GK36</accession>
<dbReference type="AlphaFoldDB" id="A0A0W0GK36"/>
<sequence>MLIFLLIAGILSVLVFLSWQVPEPGLMRRAYNAAPLTEADLESVPRDVREDAETTAGQLHRRNRAKKNRLLRDMLATYQALRHSDILILFNSGGYGWTALDKASGYATIVSAIEDELVARRCRVMVLNYQRAYRSLRGYVSEILNAGAKSIAKPAELATRLRFLWRHLPGLRVLMAAESNGTVMSNQVMRLLPDEARLFSIELGPPFWYQSFQNERVINLRSNGTTPDAFSYGQWRRAFKANWDALRGRHPAAPGNVLLYIGAPGHDYNWDSYPLIRDTIRDFIKKHFSRC</sequence>
<dbReference type="InterPro" id="IPR029058">
    <property type="entry name" value="AB_hydrolase_fold"/>
</dbReference>
<proteinExistence type="predicted"/>
<reference evidence="1 2" key="1">
    <citation type="submission" date="2015-06" db="EMBL/GenBank/DDBJ databases">
        <title>Genome sequence of the organohalide-respiring Dehalogenimonas alkenigignens type strain (IP3-3T).</title>
        <authorList>
            <person name="Key T.A."/>
            <person name="Richmond D.P."/>
            <person name="Bowman K.S."/>
            <person name="Cho Y.-J."/>
            <person name="Chun J."/>
            <person name="da Costa M.S."/>
            <person name="Rainey F.A."/>
            <person name="Moe W.M."/>
        </authorList>
    </citation>
    <scope>NUCLEOTIDE SEQUENCE [LARGE SCALE GENOMIC DNA]</scope>
    <source>
        <strain evidence="1 2">IP3-3</strain>
    </source>
</reference>